<evidence type="ECO:0000256" key="2">
    <source>
        <dbReference type="SAM" id="SignalP"/>
    </source>
</evidence>
<evidence type="ECO:0000256" key="1">
    <source>
        <dbReference type="SAM" id="Phobius"/>
    </source>
</evidence>
<dbReference type="EMBL" id="WNKX01000001">
    <property type="protein sequence ID" value="MTW09179.1"/>
    <property type="molecule type" value="Genomic_DNA"/>
</dbReference>
<keyword evidence="1" id="KW-0472">Membrane</keyword>
<evidence type="ECO:0000313" key="3">
    <source>
        <dbReference type="EMBL" id="MTW09179.1"/>
    </source>
</evidence>
<name>A0A6L6QAR6_9BURK</name>
<feature type="transmembrane region" description="Helical" evidence="1">
    <location>
        <begin position="336"/>
        <end position="359"/>
    </location>
</feature>
<feature type="chain" id="PRO_5026855005" evidence="2">
    <location>
        <begin position="31"/>
        <end position="380"/>
    </location>
</feature>
<protein>
    <submittedName>
        <fullName evidence="3">HAF repeat-containing protein</fullName>
    </submittedName>
</protein>
<feature type="signal peptide" evidence="2">
    <location>
        <begin position="1"/>
        <end position="30"/>
    </location>
</feature>
<sequence>MMRSASLKLSARLAPVLALAAALLAGAAQAGPFGGSMSESIVAKDTNPAGDTILESITGYGARQAFLRSGGQRYDIGTFGGEESTAAAINGAGVVTGSAQAADFTWHAYRFDKRNGLRELDTLGGASSAGTAINEQGHIAGHADTYDGSYHAFIDTGITMLDLGTFGGKNSYALGINDHDVVVGAADRANGFRRAFMYKPGIGMIEIPDVGDRHSVAMAVNDHGVVVGTMQMPDRSWHAFSYDGLRTVDLGVMMNRGNSFATAINNNGDIVGNVRVWGRDAPLVFVYSKGQMQVRDNFGRFDLARRITDDGQIIGAGAMARQMRAARVAHNKVEPLGWPAPVDMLTCAFLAVLATFFLYKIREHLREGIDFSKRLMLSIA</sequence>
<dbReference type="RefSeq" id="WP_155452161.1">
    <property type="nucleotide sequence ID" value="NZ_WNKX01000001.1"/>
</dbReference>
<reference evidence="3 4" key="1">
    <citation type="submission" date="2019-11" db="EMBL/GenBank/DDBJ databases">
        <title>Type strains purchased from KCTC, JCM and DSMZ.</title>
        <authorList>
            <person name="Lu H."/>
        </authorList>
    </citation>
    <scope>NUCLEOTIDE SEQUENCE [LARGE SCALE GENOMIC DNA]</scope>
    <source>
        <strain evidence="3 4">JCM 31587</strain>
    </source>
</reference>
<keyword evidence="1" id="KW-0812">Transmembrane</keyword>
<keyword evidence="4" id="KW-1185">Reference proteome</keyword>
<comment type="caution">
    <text evidence="3">The sequence shown here is derived from an EMBL/GenBank/DDBJ whole genome shotgun (WGS) entry which is preliminary data.</text>
</comment>
<dbReference type="InterPro" id="IPR014262">
    <property type="entry name" value="HAF_rpt"/>
</dbReference>
<dbReference type="OrthoDB" id="108960at2"/>
<evidence type="ECO:0000313" key="4">
    <source>
        <dbReference type="Proteomes" id="UP000472320"/>
    </source>
</evidence>
<dbReference type="AlphaFoldDB" id="A0A6L6QAR6"/>
<keyword evidence="1" id="KW-1133">Transmembrane helix</keyword>
<organism evidence="3 4">
    <name type="scientific">Massilia eburnea</name>
    <dbReference type="NCBI Taxonomy" id="1776165"/>
    <lineage>
        <taxon>Bacteria</taxon>
        <taxon>Pseudomonadati</taxon>
        <taxon>Pseudomonadota</taxon>
        <taxon>Betaproteobacteria</taxon>
        <taxon>Burkholderiales</taxon>
        <taxon>Oxalobacteraceae</taxon>
        <taxon>Telluria group</taxon>
        <taxon>Massilia</taxon>
    </lineage>
</organism>
<gene>
    <name evidence="3" type="ORF">GM658_01065</name>
</gene>
<dbReference type="Proteomes" id="UP000472320">
    <property type="component" value="Unassembled WGS sequence"/>
</dbReference>
<dbReference type="NCBIfam" id="TIGR02913">
    <property type="entry name" value="HAF_rpt"/>
    <property type="match status" value="2"/>
</dbReference>
<proteinExistence type="predicted"/>
<keyword evidence="2" id="KW-0732">Signal</keyword>
<accession>A0A6L6QAR6</accession>